<sequence>MPASRLLRQTIMFGIALLSVQGTIYLLQFTAAAQMSAADYSIVRIAESLAAIGALMASFGLPSIALVRVGIAPTDQQRRQLIKLCLLTVFCFGIVTVASFMIAVRLGFLRNYIGIYTPAVAALALLMALRLLLTSVVQSRQHYARLASLSAAGCGLAAVVYGGAQLAGGNHITGWLVARGVLEATLCIGVLVTEFGPYAVTSGDRANATAATASPRGIGPLIILALPIGASLVTRSLIDNGPVLWLAAAGADTQVVARLGIVVSIIAVALVPGGIVQGIAVPRLAHILEGGRTSGTYARLFAGVSVLTGMGFAILIGLAHFLLPWGHLDTWEILVPGVVIVIAKMSASAMGGYLLVANRGDLIFGLNCLTLGISIIAATCLIITHAPLSLAVLLSILAVIETIAAVCYGVVASFASRARLRTCNL</sequence>
<protein>
    <recommendedName>
        <fullName evidence="4">Polysaccharide biosynthesis protein</fullName>
    </recommendedName>
</protein>
<feature type="transmembrane region" description="Helical" evidence="1">
    <location>
        <begin position="221"/>
        <end position="238"/>
    </location>
</feature>
<feature type="transmembrane region" description="Helical" evidence="1">
    <location>
        <begin position="12"/>
        <end position="37"/>
    </location>
</feature>
<keyword evidence="3" id="KW-1185">Reference proteome</keyword>
<gene>
    <name evidence="2" type="ORF">E6C48_12815</name>
</gene>
<feature type="transmembrane region" description="Helical" evidence="1">
    <location>
        <begin position="49"/>
        <end position="69"/>
    </location>
</feature>
<evidence type="ECO:0008006" key="4">
    <source>
        <dbReference type="Google" id="ProtNLM"/>
    </source>
</evidence>
<evidence type="ECO:0000256" key="1">
    <source>
        <dbReference type="SAM" id="Phobius"/>
    </source>
</evidence>
<evidence type="ECO:0000313" key="3">
    <source>
        <dbReference type="Proteomes" id="UP000306441"/>
    </source>
</evidence>
<keyword evidence="1" id="KW-1133">Transmembrane helix</keyword>
<accession>A0ABY2Q5B9</accession>
<feature type="transmembrane region" description="Helical" evidence="1">
    <location>
        <begin position="363"/>
        <end position="384"/>
    </location>
</feature>
<feature type="transmembrane region" description="Helical" evidence="1">
    <location>
        <begin position="333"/>
        <end position="356"/>
    </location>
</feature>
<dbReference type="Proteomes" id="UP000306441">
    <property type="component" value="Unassembled WGS sequence"/>
</dbReference>
<dbReference type="RefSeq" id="WP_136357792.1">
    <property type="nucleotide sequence ID" value="NZ_SSNY01000007.1"/>
</dbReference>
<evidence type="ECO:0000313" key="2">
    <source>
        <dbReference type="EMBL" id="THF56596.1"/>
    </source>
</evidence>
<feature type="transmembrane region" description="Helical" evidence="1">
    <location>
        <begin position="112"/>
        <end position="133"/>
    </location>
</feature>
<feature type="transmembrane region" description="Helical" evidence="1">
    <location>
        <begin position="176"/>
        <end position="200"/>
    </location>
</feature>
<comment type="caution">
    <text evidence="2">The sequence shown here is derived from an EMBL/GenBank/DDBJ whole genome shotgun (WGS) entry which is preliminary data.</text>
</comment>
<name>A0ABY2Q5B9_9HYPH</name>
<keyword evidence="1" id="KW-0472">Membrane</keyword>
<feature type="transmembrane region" description="Helical" evidence="1">
    <location>
        <begin position="300"/>
        <end position="321"/>
    </location>
</feature>
<feature type="transmembrane region" description="Helical" evidence="1">
    <location>
        <begin position="258"/>
        <end position="280"/>
    </location>
</feature>
<keyword evidence="1" id="KW-0812">Transmembrane</keyword>
<organism evidence="2 3">
    <name type="scientific">Ollibium composti</name>
    <dbReference type="NCBI Taxonomy" id="2675109"/>
    <lineage>
        <taxon>Bacteria</taxon>
        <taxon>Pseudomonadati</taxon>
        <taxon>Pseudomonadota</taxon>
        <taxon>Alphaproteobacteria</taxon>
        <taxon>Hyphomicrobiales</taxon>
        <taxon>Phyllobacteriaceae</taxon>
        <taxon>Ollibium</taxon>
    </lineage>
</organism>
<feature type="transmembrane region" description="Helical" evidence="1">
    <location>
        <begin position="390"/>
        <end position="411"/>
    </location>
</feature>
<reference evidence="2 3" key="1">
    <citation type="submission" date="2019-04" db="EMBL/GenBank/DDBJ databases">
        <title>Mesorhizobium composti sp. nov., isolated from compost.</title>
        <authorList>
            <person name="Lin S.-Y."/>
            <person name="Hameed A."/>
            <person name="Hsieh Y.-T."/>
            <person name="Young C.-C."/>
        </authorList>
    </citation>
    <scope>NUCLEOTIDE SEQUENCE [LARGE SCALE GENOMIC DNA]</scope>
    <source>
        <strain evidence="2 3">CC-YTH430</strain>
    </source>
</reference>
<dbReference type="EMBL" id="SSNY01000007">
    <property type="protein sequence ID" value="THF56596.1"/>
    <property type="molecule type" value="Genomic_DNA"/>
</dbReference>
<feature type="transmembrane region" description="Helical" evidence="1">
    <location>
        <begin position="81"/>
        <end position="106"/>
    </location>
</feature>
<feature type="transmembrane region" description="Helical" evidence="1">
    <location>
        <begin position="145"/>
        <end position="164"/>
    </location>
</feature>
<proteinExistence type="predicted"/>